<feature type="compositionally biased region" description="Polar residues" evidence="1">
    <location>
        <begin position="164"/>
        <end position="176"/>
    </location>
</feature>
<comment type="caution">
    <text evidence="2">The sequence shown here is derived from an EMBL/GenBank/DDBJ whole genome shotgun (WGS) entry which is preliminary data.</text>
</comment>
<gene>
    <name evidence="2" type="ORF">KDA82_24090</name>
</gene>
<name>A0A8T4J381_9ACTN</name>
<dbReference type="Proteomes" id="UP000675554">
    <property type="component" value="Unassembled WGS sequence"/>
</dbReference>
<keyword evidence="3" id="KW-1185">Reference proteome</keyword>
<feature type="compositionally biased region" description="Basic and acidic residues" evidence="1">
    <location>
        <begin position="41"/>
        <end position="57"/>
    </location>
</feature>
<evidence type="ECO:0000313" key="2">
    <source>
        <dbReference type="EMBL" id="MBR7676034.1"/>
    </source>
</evidence>
<reference evidence="2" key="1">
    <citation type="submission" date="2021-04" db="EMBL/GenBank/DDBJ databases">
        <title>Sequencing of actinobacteria type strains.</title>
        <authorList>
            <person name="Nguyen G.-S."/>
            <person name="Wentzel A."/>
        </authorList>
    </citation>
    <scope>NUCLEOTIDE SEQUENCE</scope>
    <source>
        <strain evidence="2">DSM 42095</strain>
    </source>
</reference>
<proteinExistence type="predicted"/>
<feature type="compositionally biased region" description="Gly residues" evidence="1">
    <location>
        <begin position="74"/>
        <end position="83"/>
    </location>
</feature>
<evidence type="ECO:0000313" key="3">
    <source>
        <dbReference type="Proteomes" id="UP000675554"/>
    </source>
</evidence>
<protein>
    <submittedName>
        <fullName evidence="2">Uncharacterized protein</fullName>
    </submittedName>
</protein>
<feature type="region of interest" description="Disordered" evidence="1">
    <location>
        <begin position="150"/>
        <end position="192"/>
    </location>
</feature>
<dbReference type="EMBL" id="JAGSMN010000573">
    <property type="protein sequence ID" value="MBR7676034.1"/>
    <property type="molecule type" value="Genomic_DNA"/>
</dbReference>
<accession>A0A8T4J381</accession>
<dbReference type="AlphaFoldDB" id="A0A8T4J381"/>
<feature type="region of interest" description="Disordered" evidence="1">
    <location>
        <begin position="1"/>
        <end position="106"/>
    </location>
</feature>
<sequence length="192" mass="20041">MGFDEEWAGLKSGAGQRGSPGTRLNSAGDGGGDNGSLQHVQADKKKAAARIEEHVGPDTRSAGNAADADTEAITGGGSGGSGGVSVFLPGHEPRPPLAIASPGGMRDWDVRTGLQFRKREWDRHLKKLIGRLNSEMSNLRQTNLLFQGTEGRRESGFGLIPGGSSPSDSPFLTTTEGPPGPWAPGRSKLTDL</sequence>
<evidence type="ECO:0000256" key="1">
    <source>
        <dbReference type="SAM" id="MobiDB-lite"/>
    </source>
</evidence>
<organism evidence="2 3">
    <name type="scientific">Streptomyces daliensis</name>
    <dbReference type="NCBI Taxonomy" id="299421"/>
    <lineage>
        <taxon>Bacteria</taxon>
        <taxon>Bacillati</taxon>
        <taxon>Actinomycetota</taxon>
        <taxon>Actinomycetes</taxon>
        <taxon>Kitasatosporales</taxon>
        <taxon>Streptomycetaceae</taxon>
        <taxon>Streptomyces</taxon>
    </lineage>
</organism>